<evidence type="ECO:0000313" key="1">
    <source>
        <dbReference type="EMBL" id="CAK7929249.1"/>
    </source>
</evidence>
<dbReference type="Proteomes" id="UP001162060">
    <property type="component" value="Unassembled WGS sequence"/>
</dbReference>
<comment type="caution">
    <text evidence="1">The sequence shown here is derived from an EMBL/GenBank/DDBJ whole genome shotgun (WGS) entry which is preliminary data.</text>
</comment>
<sequence length="212" mass="23934">MGLEPIVEELYGAITGLISAAHRANPVLPTHSAYIKNKLLLYDIQAALRYFAKQGIGLSACQMIVEDGHKDQRVFEHVMPERAREDLRAIYMRIFESEEAKKKLRTFKLDPDEVFTMMVDAGERPGVEGDHFTTTSASPSLEKLDTFIKKYSSRHQTKYTMLGTLRTGIDDPDAPVSFVLIAISDSVRGDPAERVQQKLFEEWQCDEGIPVE</sequence>
<accession>A0AAV1U800</accession>
<dbReference type="AlphaFoldDB" id="A0AAV1U800"/>
<name>A0AAV1U800_9STRA</name>
<reference evidence="1" key="1">
    <citation type="submission" date="2024-01" db="EMBL/GenBank/DDBJ databases">
        <authorList>
            <person name="Webb A."/>
        </authorList>
    </citation>
    <scope>NUCLEOTIDE SEQUENCE</scope>
    <source>
        <strain evidence="1">Pm1</strain>
    </source>
</reference>
<gene>
    <name evidence="1" type="ORF">PM001_LOCUS14399</name>
</gene>
<organism evidence="1 2">
    <name type="scientific">Peronospora matthiolae</name>
    <dbReference type="NCBI Taxonomy" id="2874970"/>
    <lineage>
        <taxon>Eukaryota</taxon>
        <taxon>Sar</taxon>
        <taxon>Stramenopiles</taxon>
        <taxon>Oomycota</taxon>
        <taxon>Peronosporomycetes</taxon>
        <taxon>Peronosporales</taxon>
        <taxon>Peronosporaceae</taxon>
        <taxon>Peronospora</taxon>
    </lineage>
</organism>
<dbReference type="EMBL" id="CAKLBY020000153">
    <property type="protein sequence ID" value="CAK7929249.1"/>
    <property type="molecule type" value="Genomic_DNA"/>
</dbReference>
<protein>
    <submittedName>
        <fullName evidence="1">Uncharacterized protein</fullName>
    </submittedName>
</protein>
<evidence type="ECO:0000313" key="2">
    <source>
        <dbReference type="Proteomes" id="UP001162060"/>
    </source>
</evidence>
<proteinExistence type="predicted"/>